<gene>
    <name evidence="8" type="ORF">V6617_13070</name>
</gene>
<accession>A0ABZ2HXU4</accession>
<protein>
    <submittedName>
        <fullName evidence="8">MFS transporter</fullName>
    </submittedName>
</protein>
<feature type="domain" description="Major facilitator superfamily (MFS) profile" evidence="7">
    <location>
        <begin position="1"/>
        <end position="405"/>
    </location>
</feature>
<dbReference type="PANTHER" id="PTHR43124">
    <property type="entry name" value="PURINE EFFLUX PUMP PBUE"/>
    <property type="match status" value="1"/>
</dbReference>
<feature type="transmembrane region" description="Helical" evidence="6">
    <location>
        <begin position="295"/>
        <end position="314"/>
    </location>
</feature>
<evidence type="ECO:0000256" key="6">
    <source>
        <dbReference type="SAM" id="Phobius"/>
    </source>
</evidence>
<keyword evidence="9" id="KW-1185">Reference proteome</keyword>
<dbReference type="InterPro" id="IPR050189">
    <property type="entry name" value="MFS_Efflux_Transporters"/>
</dbReference>
<dbReference type="PROSITE" id="PS50850">
    <property type="entry name" value="MFS"/>
    <property type="match status" value="1"/>
</dbReference>
<feature type="transmembrane region" description="Helical" evidence="6">
    <location>
        <begin position="75"/>
        <end position="95"/>
    </location>
</feature>
<dbReference type="RefSeq" id="WP_338607395.1">
    <property type="nucleotide sequence ID" value="NZ_CP146275.1"/>
</dbReference>
<dbReference type="InterPro" id="IPR011701">
    <property type="entry name" value="MFS"/>
</dbReference>
<feature type="transmembrane region" description="Helical" evidence="6">
    <location>
        <begin position="379"/>
        <end position="400"/>
    </location>
</feature>
<dbReference type="InterPro" id="IPR036259">
    <property type="entry name" value="MFS_trans_sf"/>
</dbReference>
<organism evidence="8 9">
    <name type="scientific">Pelagibacterium nitratireducens</name>
    <dbReference type="NCBI Taxonomy" id="1046114"/>
    <lineage>
        <taxon>Bacteria</taxon>
        <taxon>Pseudomonadati</taxon>
        <taxon>Pseudomonadota</taxon>
        <taxon>Alphaproteobacteria</taxon>
        <taxon>Hyphomicrobiales</taxon>
        <taxon>Devosiaceae</taxon>
        <taxon>Pelagibacterium</taxon>
    </lineage>
</organism>
<feature type="transmembrane region" description="Helical" evidence="6">
    <location>
        <begin position="320"/>
        <end position="338"/>
    </location>
</feature>
<feature type="transmembrane region" description="Helical" evidence="6">
    <location>
        <begin position="137"/>
        <end position="162"/>
    </location>
</feature>
<keyword evidence="2" id="KW-1003">Cell membrane</keyword>
<evidence type="ECO:0000313" key="8">
    <source>
        <dbReference type="EMBL" id="WWT31934.1"/>
    </source>
</evidence>
<evidence type="ECO:0000256" key="4">
    <source>
        <dbReference type="ARBA" id="ARBA00022989"/>
    </source>
</evidence>
<dbReference type="EMBL" id="CP146275">
    <property type="protein sequence ID" value="WWT31934.1"/>
    <property type="molecule type" value="Genomic_DNA"/>
</dbReference>
<proteinExistence type="predicted"/>
<sequence>MRELTGRQRSWIGGGYLAMFSSLAGQTLFIALFGAAIRAEFSLTSGQYGLIYTAATLCSAIVLMWAGGLADRVPAAHLAAGSAIGAAMMCILMSVAPNVAILGIALFGLRFFGQGMLTHGAATALSRWFNRFRGRALAIAQLGLNTGEAVLPVLVAFGIAAIGWRQVWLVAAAALIVVLAPVIAYLFSSPPDGKRARAAGEINPDPAETHATGEQWTRRKVLADPLFWPVLIGLLAMPAISTAIFFHQSVLVAEKGWGLLTFAAFFPVMSVASVISSIAGGWLVDRFGAYRLLPLLLVPASMAYIVIATTSAFWAIPAFFLLSGLTNGANGTVMNAMWAELYGTRHLGAVRAIATSAMVLSSAVGPGIVGFFVDAGVSIGQQAPFFSAYCLGASLVFFILQSQLGRRRASFIV</sequence>
<dbReference type="InterPro" id="IPR020846">
    <property type="entry name" value="MFS_dom"/>
</dbReference>
<evidence type="ECO:0000256" key="5">
    <source>
        <dbReference type="ARBA" id="ARBA00023136"/>
    </source>
</evidence>
<dbReference type="PANTHER" id="PTHR43124:SF3">
    <property type="entry name" value="CHLORAMPHENICOL EFFLUX PUMP RV0191"/>
    <property type="match status" value="1"/>
</dbReference>
<evidence type="ECO:0000256" key="3">
    <source>
        <dbReference type="ARBA" id="ARBA00022692"/>
    </source>
</evidence>
<evidence type="ECO:0000256" key="2">
    <source>
        <dbReference type="ARBA" id="ARBA00022475"/>
    </source>
</evidence>
<feature type="transmembrane region" description="Helical" evidence="6">
    <location>
        <begin position="350"/>
        <end position="373"/>
    </location>
</feature>
<feature type="transmembrane region" description="Helical" evidence="6">
    <location>
        <begin position="259"/>
        <end position="283"/>
    </location>
</feature>
<reference evidence="8 9" key="1">
    <citation type="submission" date="2024-02" db="EMBL/GenBank/DDBJ databases">
        <title>Complete genome sequence of Pelagibacterium nitratireducens ZH15.</title>
        <authorList>
            <person name="Zhao L.H."/>
        </authorList>
    </citation>
    <scope>NUCLEOTIDE SEQUENCE [LARGE SCALE GENOMIC DNA]</scope>
    <source>
        <strain evidence="8 9">ZH15</strain>
    </source>
</reference>
<keyword evidence="5 6" id="KW-0472">Membrane</keyword>
<evidence type="ECO:0000259" key="7">
    <source>
        <dbReference type="PROSITE" id="PS50850"/>
    </source>
</evidence>
<feature type="transmembrane region" description="Helical" evidence="6">
    <location>
        <begin position="12"/>
        <end position="37"/>
    </location>
</feature>
<evidence type="ECO:0000256" key="1">
    <source>
        <dbReference type="ARBA" id="ARBA00004651"/>
    </source>
</evidence>
<dbReference type="Gene3D" id="1.20.1250.20">
    <property type="entry name" value="MFS general substrate transporter like domains"/>
    <property type="match status" value="1"/>
</dbReference>
<feature type="transmembrane region" description="Helical" evidence="6">
    <location>
        <begin position="226"/>
        <end position="247"/>
    </location>
</feature>
<name>A0ABZ2HXU4_9HYPH</name>
<dbReference type="SUPFAM" id="SSF103473">
    <property type="entry name" value="MFS general substrate transporter"/>
    <property type="match status" value="1"/>
</dbReference>
<keyword evidence="4 6" id="KW-1133">Transmembrane helix</keyword>
<dbReference type="Pfam" id="PF07690">
    <property type="entry name" value="MFS_1"/>
    <property type="match status" value="1"/>
</dbReference>
<comment type="subcellular location">
    <subcellularLocation>
        <location evidence="1">Cell membrane</location>
        <topology evidence="1">Multi-pass membrane protein</topology>
    </subcellularLocation>
</comment>
<evidence type="ECO:0000313" key="9">
    <source>
        <dbReference type="Proteomes" id="UP001369958"/>
    </source>
</evidence>
<feature type="transmembrane region" description="Helical" evidence="6">
    <location>
        <begin position="168"/>
        <end position="187"/>
    </location>
</feature>
<dbReference type="Proteomes" id="UP001369958">
    <property type="component" value="Chromosome"/>
</dbReference>
<keyword evidence="3 6" id="KW-0812">Transmembrane</keyword>
<feature type="transmembrane region" description="Helical" evidence="6">
    <location>
        <begin position="49"/>
        <end position="68"/>
    </location>
</feature>